<feature type="transmembrane region" description="Helical" evidence="1">
    <location>
        <begin position="134"/>
        <end position="159"/>
    </location>
</feature>
<evidence type="ECO:0000256" key="1">
    <source>
        <dbReference type="SAM" id="Phobius"/>
    </source>
</evidence>
<gene>
    <name evidence="2" type="ORF">Ami3637_14625</name>
</gene>
<dbReference type="InterPro" id="IPR021737">
    <property type="entry name" value="Phage_phiKZ_Orf197"/>
</dbReference>
<name>A0A6P1MR20_9FIRM</name>
<dbReference type="RefSeq" id="WP_162363210.1">
    <property type="nucleotide sequence ID" value="NZ_CP047591.1"/>
</dbReference>
<dbReference type="AlphaFoldDB" id="A0A6P1MR20"/>
<keyword evidence="1" id="KW-0812">Transmembrane</keyword>
<reference evidence="2 3" key="1">
    <citation type="submission" date="2020-01" db="EMBL/GenBank/DDBJ databases">
        <title>Genomic analysis of Aminipila sp. CBA3637.</title>
        <authorList>
            <person name="Kim Y.B."/>
            <person name="Roh S.W."/>
        </authorList>
    </citation>
    <scope>NUCLEOTIDE SEQUENCE [LARGE SCALE GENOMIC DNA]</scope>
    <source>
        <strain evidence="2 3">CBA3637</strain>
    </source>
</reference>
<sequence length="251" mass="28360">MLAFLLIIGHLIGDFVLQTSRMATEKQQNFSKLLQHCGIYMVVIFIILLISSKPVDAVWISLIIGMSHFMIDFFRNHADKKCNDRISVFLFFIDQILHISICVIVVWCFNLKIDLNTPMGLMVKTFGETNTRNSIIYVLLYLSMCQPAAVAIKKILLYIENQENMKPDSNDVTTYNAGYIIGILERIIITTLVLQNEVSTIGFVLAAKSLARYQQLDQQKFAEKYLVGTLGSVVIAIIVTLVLKNMLVSVS</sequence>
<accession>A0A6P1MR20</accession>
<evidence type="ECO:0000313" key="3">
    <source>
        <dbReference type="Proteomes" id="UP000463883"/>
    </source>
</evidence>
<feature type="transmembrane region" description="Helical" evidence="1">
    <location>
        <begin position="57"/>
        <end position="74"/>
    </location>
</feature>
<proteinExistence type="predicted"/>
<dbReference type="Proteomes" id="UP000463883">
    <property type="component" value="Chromosome"/>
</dbReference>
<feature type="transmembrane region" description="Helical" evidence="1">
    <location>
        <begin position="33"/>
        <end position="50"/>
    </location>
</feature>
<keyword evidence="3" id="KW-1185">Reference proteome</keyword>
<dbReference type="KEGG" id="amic:Ami3637_14625"/>
<keyword evidence="1" id="KW-1133">Transmembrane helix</keyword>
<protein>
    <submittedName>
        <fullName evidence="2">DUF3307 domain-containing protein</fullName>
    </submittedName>
</protein>
<feature type="transmembrane region" description="Helical" evidence="1">
    <location>
        <begin position="225"/>
        <end position="243"/>
    </location>
</feature>
<dbReference type="EMBL" id="CP047591">
    <property type="protein sequence ID" value="QHI73445.1"/>
    <property type="molecule type" value="Genomic_DNA"/>
</dbReference>
<evidence type="ECO:0000313" key="2">
    <source>
        <dbReference type="EMBL" id="QHI73445.1"/>
    </source>
</evidence>
<keyword evidence="1" id="KW-0472">Membrane</keyword>
<feature type="transmembrane region" description="Helical" evidence="1">
    <location>
        <begin position="86"/>
        <end position="113"/>
    </location>
</feature>
<organism evidence="2 3">
    <name type="scientific">Aminipila terrae</name>
    <dbReference type="NCBI Taxonomy" id="2697030"/>
    <lineage>
        <taxon>Bacteria</taxon>
        <taxon>Bacillati</taxon>
        <taxon>Bacillota</taxon>
        <taxon>Clostridia</taxon>
        <taxon>Peptostreptococcales</taxon>
        <taxon>Anaerovoracaceae</taxon>
        <taxon>Aminipila</taxon>
    </lineage>
</organism>
<dbReference type="Pfam" id="PF11750">
    <property type="entry name" value="DUF3307"/>
    <property type="match status" value="1"/>
</dbReference>